<dbReference type="EMBL" id="AY349011">
    <property type="protein sequence ID" value="AAQ54990.2"/>
    <property type="molecule type" value="Genomic_DNA"/>
</dbReference>
<dbReference type="RefSeq" id="NP_944286.2">
    <property type="nucleotide sequence ID" value="NC_005262.3"/>
</dbReference>
<name>Q6V7N6_9CAUD</name>
<gene>
    <name evidence="1" type="ORF">Bcep22_gp57</name>
</gene>
<evidence type="ECO:0000313" key="2">
    <source>
        <dbReference type="Proteomes" id="UP000001160"/>
    </source>
</evidence>
<evidence type="ECO:0000313" key="1">
    <source>
        <dbReference type="EMBL" id="AAQ54990.2"/>
    </source>
</evidence>
<organism evidence="1 2">
    <name type="scientific">Burkholderia phage Bcep22</name>
    <dbReference type="NCBI Taxonomy" id="2883944"/>
    <lineage>
        <taxon>Viruses</taxon>
        <taxon>Duplodnaviria</taxon>
        <taxon>Heunggongvirae</taxon>
        <taxon>Uroviricota</taxon>
        <taxon>Caudoviricetes</taxon>
        <taxon>Lessievirus</taxon>
        <taxon>Lessievirus bcep22</taxon>
    </lineage>
</organism>
<proteinExistence type="predicted"/>
<dbReference type="Proteomes" id="UP000001160">
    <property type="component" value="Segment"/>
</dbReference>
<keyword evidence="2" id="KW-1185">Reference proteome</keyword>
<dbReference type="KEGG" id="vg:2658274"/>
<dbReference type="GeneID" id="2658274"/>
<accession>Q6V7N6</accession>
<protein>
    <submittedName>
        <fullName evidence="1">Uncharacterized protein</fullName>
    </submittedName>
</protein>
<reference evidence="1 2" key="1">
    <citation type="journal article" date="2011" name="J. Bacteriol.">
        <title>Genomes and Characterization of Phages Bcep22 and BcepIL02, Founders of a Novel Phage Type in Burkholderia cenocepacia.</title>
        <authorList>
            <person name="Gill J.J."/>
            <person name="Summer E.J."/>
            <person name="Russell W.K."/>
            <person name="Cologna S.M."/>
            <person name="Carlile T.M."/>
            <person name="Fuller A.C."/>
            <person name="Kitsopoulos K."/>
            <person name="Mebane L.M."/>
            <person name="Parkinson B.N."/>
            <person name="Sullivan D."/>
            <person name="Carmody L.A."/>
            <person name="Gonzalez C.F."/>
            <person name="Lipuma J.J."/>
            <person name="Young R."/>
        </authorList>
    </citation>
    <scope>NUCLEOTIDE SEQUENCE [LARGE SCALE GENOMIC DNA]</scope>
</reference>
<sequence length="212" mass="22731">MNIECILRRKGGTVVEMPGKTYHFAPTQDDERHIADVNIDAHVERFLSIREAYRIARTPGAEAVESDATASLRGTVPPIDNPPAVIVDAAQLKVAGATFPPSFDVNGKRYSLLDVTLRAFEDSGLTLEDWNGLDDEAIATKTEIVLDELEAGEITIEATAVAPTSQEKPPAQVSEADERASLVAAYTAKFGKVPAANMKIETLKAKLAEGAA</sequence>